<feature type="active site" description="Acyl-thioester intermediate" evidence="2">
    <location>
        <position position="206"/>
    </location>
</feature>
<evidence type="ECO:0000256" key="3">
    <source>
        <dbReference type="SAM" id="Coils"/>
    </source>
</evidence>
<accession>A0A9D1S901</accession>
<keyword evidence="4" id="KW-0812">Transmembrane</keyword>
<dbReference type="InterPro" id="IPR005754">
    <property type="entry name" value="Sortase"/>
</dbReference>
<dbReference type="InterPro" id="IPR023365">
    <property type="entry name" value="Sortase_dom-sf"/>
</dbReference>
<dbReference type="SUPFAM" id="SSF63817">
    <property type="entry name" value="Sortase"/>
    <property type="match status" value="1"/>
</dbReference>
<dbReference type="GO" id="GO:0016787">
    <property type="term" value="F:hydrolase activity"/>
    <property type="evidence" value="ECO:0007669"/>
    <property type="project" value="UniProtKB-KW"/>
</dbReference>
<dbReference type="Gene3D" id="2.40.260.10">
    <property type="entry name" value="Sortase"/>
    <property type="match status" value="1"/>
</dbReference>
<evidence type="ECO:0000313" key="5">
    <source>
        <dbReference type="EMBL" id="HIU51709.1"/>
    </source>
</evidence>
<keyword evidence="1" id="KW-0378">Hydrolase</keyword>
<gene>
    <name evidence="5" type="ORF">IAB70_03695</name>
</gene>
<keyword evidence="4" id="KW-0472">Membrane</keyword>
<dbReference type="InterPro" id="IPR042000">
    <property type="entry name" value="Sortase_D_2"/>
</dbReference>
<feature type="transmembrane region" description="Helical" evidence="4">
    <location>
        <begin position="9"/>
        <end position="30"/>
    </location>
</feature>
<dbReference type="CDD" id="cd06166">
    <property type="entry name" value="Sortase_D_2"/>
    <property type="match status" value="1"/>
</dbReference>
<feature type="active site" description="Proton donor/acceptor" evidence="2">
    <location>
        <position position="145"/>
    </location>
</feature>
<sequence length="222" mass="26303">MKFQYTKIGIYCISLFITILIFITINIIFFQKNEFVCLDFNSALSSKQNPINILQEKDPLLSKEQNTLEEIKNTKENRQEDKNTKLIEEIKKQMQETETDWEIRIPRISLIAQIEESISKEVMNRSVGHFEETRKKEGNIGLAAHNRGYPVNYFKDLKKLEKGDLVFYQYQDFICCYQIENMVVIKDTDWTYLEDTKDNTITLITCVENEPEYRRCIQAIQI</sequence>
<reference evidence="5" key="1">
    <citation type="submission" date="2020-10" db="EMBL/GenBank/DDBJ databases">
        <authorList>
            <person name="Gilroy R."/>
        </authorList>
    </citation>
    <scope>NUCLEOTIDE SEQUENCE</scope>
    <source>
        <strain evidence="5">CHK195-15760</strain>
    </source>
</reference>
<name>A0A9D1S901_9FIRM</name>
<keyword evidence="3" id="KW-0175">Coiled coil</keyword>
<dbReference type="NCBIfam" id="TIGR01076">
    <property type="entry name" value="sortase_fam"/>
    <property type="match status" value="1"/>
</dbReference>
<evidence type="ECO:0000313" key="6">
    <source>
        <dbReference type="Proteomes" id="UP000824093"/>
    </source>
</evidence>
<evidence type="ECO:0000256" key="4">
    <source>
        <dbReference type="SAM" id="Phobius"/>
    </source>
</evidence>
<proteinExistence type="predicted"/>
<dbReference type="AlphaFoldDB" id="A0A9D1S901"/>
<protein>
    <submittedName>
        <fullName evidence="5">Class D sortase</fullName>
    </submittedName>
</protein>
<evidence type="ECO:0000256" key="2">
    <source>
        <dbReference type="PIRSR" id="PIRSR605754-1"/>
    </source>
</evidence>
<feature type="coiled-coil region" evidence="3">
    <location>
        <begin position="61"/>
        <end position="96"/>
    </location>
</feature>
<dbReference type="Pfam" id="PF04203">
    <property type="entry name" value="Sortase"/>
    <property type="match status" value="1"/>
</dbReference>
<evidence type="ECO:0000256" key="1">
    <source>
        <dbReference type="ARBA" id="ARBA00022801"/>
    </source>
</evidence>
<dbReference type="EMBL" id="DVNH01000025">
    <property type="protein sequence ID" value="HIU51709.1"/>
    <property type="molecule type" value="Genomic_DNA"/>
</dbReference>
<keyword evidence="4" id="KW-1133">Transmembrane helix</keyword>
<dbReference type="Proteomes" id="UP000824093">
    <property type="component" value="Unassembled WGS sequence"/>
</dbReference>
<organism evidence="5 6">
    <name type="scientific">Candidatus Merdicola faecigallinarum</name>
    <dbReference type="NCBI Taxonomy" id="2840862"/>
    <lineage>
        <taxon>Bacteria</taxon>
        <taxon>Bacillati</taxon>
        <taxon>Bacillota</taxon>
        <taxon>Clostridia</taxon>
        <taxon>Candidatus Merdicola</taxon>
    </lineage>
</organism>
<reference evidence="5" key="2">
    <citation type="journal article" date="2021" name="PeerJ">
        <title>Extensive microbial diversity within the chicken gut microbiome revealed by metagenomics and culture.</title>
        <authorList>
            <person name="Gilroy R."/>
            <person name="Ravi A."/>
            <person name="Getino M."/>
            <person name="Pursley I."/>
            <person name="Horton D.L."/>
            <person name="Alikhan N.F."/>
            <person name="Baker D."/>
            <person name="Gharbi K."/>
            <person name="Hall N."/>
            <person name="Watson M."/>
            <person name="Adriaenssens E.M."/>
            <person name="Foster-Nyarko E."/>
            <person name="Jarju S."/>
            <person name="Secka A."/>
            <person name="Antonio M."/>
            <person name="Oren A."/>
            <person name="Chaudhuri R.R."/>
            <person name="La Ragione R."/>
            <person name="Hildebrand F."/>
            <person name="Pallen M.J."/>
        </authorList>
    </citation>
    <scope>NUCLEOTIDE SEQUENCE</scope>
    <source>
        <strain evidence="5">CHK195-15760</strain>
    </source>
</reference>
<comment type="caution">
    <text evidence="5">The sequence shown here is derived from an EMBL/GenBank/DDBJ whole genome shotgun (WGS) entry which is preliminary data.</text>
</comment>